<dbReference type="EC" id="2.4.1.110" evidence="4"/>
<dbReference type="Gene3D" id="3.40.50.2000">
    <property type="entry name" value="Glycogen Phosphorylase B"/>
    <property type="match status" value="2"/>
</dbReference>
<sequence length="382" mass="43406">MHIALVEPYCTGSHAAWAREYASHSRHEVELFTLAGRNWKWRMHGGAVTLASRFLEGGRRPDLILATDMLDLTTFLALARPLADGCPSAVYFHENQLTYPWSPGDPDPSRQRDLHYAFINYVSALAADAVLFNSRYHMDSFLGALPDFLRRFPDAVDLDSVGGIAAKSRVLPLGLDLGRFDQHRPTETAGKGAPLLLWNHRWEFDKAPEPFFEALYQLDDEGVPFEAAVLGESFGRVPEVFEKARKRLGVRVVQWGYQESFADYAKWLWRGDVLPVTSRQEFFGASVVQALYCGCVPLLPDRLAYPEHVPQHLSSHVLYREDETLVDRLRSILKQPDEERARLDRHVSRYDWTRLAPVYDDFFEGMAAGERQVVPEVASFPG</sequence>
<evidence type="ECO:0000256" key="4">
    <source>
        <dbReference type="ARBA" id="ARBA00044517"/>
    </source>
</evidence>
<evidence type="ECO:0000256" key="1">
    <source>
        <dbReference type="ARBA" id="ARBA00009481"/>
    </source>
</evidence>
<dbReference type="InterPro" id="IPR022701">
    <property type="entry name" value="QTMAN_N"/>
</dbReference>
<dbReference type="Pfam" id="PF12038">
    <property type="entry name" value="QTMAN_N"/>
    <property type="match status" value="1"/>
</dbReference>
<evidence type="ECO:0000256" key="3">
    <source>
        <dbReference type="ARBA" id="ARBA00022679"/>
    </source>
</evidence>
<dbReference type="AlphaFoldDB" id="A0A4S1CGF1"/>
<dbReference type="RefSeq" id="WP_135870102.1">
    <property type="nucleotide sequence ID" value="NZ_SRSC01000002.1"/>
</dbReference>
<reference evidence="9 10" key="1">
    <citation type="submission" date="2019-04" db="EMBL/GenBank/DDBJ databases">
        <title>Geobacter oryzae sp. nov., ferric-reducing bacteria isolated from paddy soil.</title>
        <authorList>
            <person name="Xu Z."/>
            <person name="Masuda Y."/>
            <person name="Itoh H."/>
            <person name="Senoo K."/>
        </authorList>
    </citation>
    <scope>NUCLEOTIDE SEQUENCE [LARGE SCALE GENOMIC DNA]</scope>
    <source>
        <strain evidence="9 10">Red111</strain>
    </source>
</reference>
<dbReference type="InterPro" id="IPR001296">
    <property type="entry name" value="Glyco_trans_1"/>
</dbReference>
<evidence type="ECO:0000313" key="9">
    <source>
        <dbReference type="EMBL" id="TGU72627.1"/>
    </source>
</evidence>
<dbReference type="SUPFAM" id="SSF53756">
    <property type="entry name" value="UDP-Glycosyltransferase/glycogen phosphorylase"/>
    <property type="match status" value="1"/>
</dbReference>
<comment type="caution">
    <text evidence="9">The sequence shown here is derived from an EMBL/GenBank/DDBJ whole genome shotgun (WGS) entry which is preliminary data.</text>
</comment>
<feature type="domain" description="Glycosyl transferase family 1" evidence="7">
    <location>
        <begin position="182"/>
        <end position="344"/>
    </location>
</feature>
<protein>
    <recommendedName>
        <fullName evidence="5">tRNA-queuosine alpha-mannosyltransferase</fullName>
        <ecNumber evidence="4">2.4.1.110</ecNumber>
    </recommendedName>
</protein>
<comment type="catalytic activity">
    <reaction evidence="6">
        <text>queuosine(34) in tRNA(Asp) + GDP-alpha-D-mannose = O-4''-alpha-D-mannosylqueuosine(34) in tRNA(Asp) + GDP + H(+)</text>
        <dbReference type="Rhea" id="RHEA:12885"/>
        <dbReference type="Rhea" id="RHEA-COMP:18572"/>
        <dbReference type="Rhea" id="RHEA-COMP:18581"/>
        <dbReference type="ChEBI" id="CHEBI:15378"/>
        <dbReference type="ChEBI" id="CHEBI:57527"/>
        <dbReference type="ChEBI" id="CHEBI:58189"/>
        <dbReference type="ChEBI" id="CHEBI:194431"/>
        <dbReference type="ChEBI" id="CHEBI:194442"/>
        <dbReference type="EC" id="2.4.1.110"/>
    </reaction>
    <physiologicalReaction direction="left-to-right" evidence="6">
        <dbReference type="Rhea" id="RHEA:12886"/>
    </physiologicalReaction>
</comment>
<comment type="similarity">
    <text evidence="1">Belongs to the glycosyltransferase group 1 family. Glycosyltransferase 4 subfamily.</text>
</comment>
<dbReference type="Pfam" id="PF00534">
    <property type="entry name" value="Glycos_transf_1"/>
    <property type="match status" value="1"/>
</dbReference>
<dbReference type="EMBL" id="SRSC01000002">
    <property type="protein sequence ID" value="TGU72627.1"/>
    <property type="molecule type" value="Genomic_DNA"/>
</dbReference>
<evidence type="ECO:0000313" key="10">
    <source>
        <dbReference type="Proteomes" id="UP000306416"/>
    </source>
</evidence>
<keyword evidence="3" id="KW-0808">Transferase</keyword>
<organism evidence="9 10">
    <name type="scientific">Geomonas terrae</name>
    <dbReference type="NCBI Taxonomy" id="2562681"/>
    <lineage>
        <taxon>Bacteria</taxon>
        <taxon>Pseudomonadati</taxon>
        <taxon>Thermodesulfobacteriota</taxon>
        <taxon>Desulfuromonadia</taxon>
        <taxon>Geobacterales</taxon>
        <taxon>Geobacteraceae</taxon>
        <taxon>Geomonas</taxon>
    </lineage>
</organism>
<evidence type="ECO:0000256" key="5">
    <source>
        <dbReference type="ARBA" id="ARBA00044539"/>
    </source>
</evidence>
<dbReference type="GO" id="GO:0016438">
    <property type="term" value="F:tRNA-queuosine(34) beta-mannosyltransferase activity"/>
    <property type="evidence" value="ECO:0007669"/>
    <property type="project" value="UniProtKB-EC"/>
</dbReference>
<gene>
    <name evidence="9" type="ORF">E4633_10020</name>
</gene>
<evidence type="ECO:0000259" key="8">
    <source>
        <dbReference type="Pfam" id="PF12038"/>
    </source>
</evidence>
<evidence type="ECO:0000259" key="7">
    <source>
        <dbReference type="Pfam" id="PF00534"/>
    </source>
</evidence>
<accession>A0A4S1CGF1</accession>
<name>A0A4S1CGF1_9BACT</name>
<evidence type="ECO:0000256" key="6">
    <source>
        <dbReference type="ARBA" id="ARBA00048439"/>
    </source>
</evidence>
<dbReference type="InterPro" id="IPR051862">
    <property type="entry name" value="GT-like_domain_containing_1"/>
</dbReference>
<proteinExistence type="inferred from homology"/>
<feature type="domain" description="tRNA-queuosine alpha-mannosyltransferase N-terminal" evidence="8">
    <location>
        <begin position="3"/>
        <end position="175"/>
    </location>
</feature>
<dbReference type="PANTHER" id="PTHR13615">
    <property type="entry name" value="GLYCOSYLTRANSFERASE-LIKE 1"/>
    <property type="match status" value="1"/>
</dbReference>
<keyword evidence="2" id="KW-0328">Glycosyltransferase</keyword>
<dbReference type="Proteomes" id="UP000306416">
    <property type="component" value="Unassembled WGS sequence"/>
</dbReference>
<evidence type="ECO:0000256" key="2">
    <source>
        <dbReference type="ARBA" id="ARBA00022676"/>
    </source>
</evidence>
<dbReference type="PANTHER" id="PTHR13615:SF3">
    <property type="entry name" value="GLYCOSYLTRANSFERASE-LIKE DOMAIN-CONTAINING PROTEIN 1"/>
    <property type="match status" value="1"/>
</dbReference>
<keyword evidence="10" id="KW-1185">Reference proteome</keyword>